<sequence length="494" mass="54906">MSRGHDLPSSASTRDDLDPWLRGREGLRRYQPYCITEASSRPESPDSLVPKPLRIDPARRSNVIPTTSDQAVQQVDVNTIHNPSTTTTPNKSYQIATFETGSKSDIRLSTTNREPRPRDTWSVDSNHIAQAVTPRGSHLLASGIKISCDQALSLWMQPIGNVDASPLQVRRRRSLPPTVQRTENGEQIRPLSTVAHRESEIDFIDLGKSQILDEDIESVTIIKQNHSLNTETHASESVPPTTPPCSFDDNGTRFPLQELSSQKNPVTPPQPASLEENCTAQTLELPRIRPTPRSRHLKQNSHATSLHQNHAQFPSLEAAYAPRGLSSETKVGWAHRRTEPKDAKLRYQFGHRTSISLDSPPRIPPHRSLTRDSARDHPTTAPHGDYPTVTHTSHDIQAGGPRPPPWISFEALEAQRRQRGDARERTDAALLRNKKSSISSLHQEPVTDNGTSKAVGALQSEVEDYRLAVLNVYPDMEFKGEAGKSDSDCCCTIM</sequence>
<evidence type="ECO:0000256" key="1">
    <source>
        <dbReference type="SAM" id="MobiDB-lite"/>
    </source>
</evidence>
<gene>
    <name evidence="2" type="ORF">T440DRAFT_115509</name>
</gene>
<protein>
    <submittedName>
        <fullName evidence="2">Uncharacterized protein</fullName>
    </submittedName>
</protein>
<name>A0A6A7B4C1_9PLEO</name>
<feature type="region of interest" description="Disordered" evidence="1">
    <location>
        <begin position="35"/>
        <end position="63"/>
    </location>
</feature>
<dbReference type="AlphaFoldDB" id="A0A6A7B4C1"/>
<keyword evidence="3" id="KW-1185">Reference proteome</keyword>
<reference evidence="2" key="1">
    <citation type="submission" date="2020-01" db="EMBL/GenBank/DDBJ databases">
        <authorList>
            <consortium name="DOE Joint Genome Institute"/>
            <person name="Haridas S."/>
            <person name="Albert R."/>
            <person name="Binder M."/>
            <person name="Bloem J."/>
            <person name="Labutti K."/>
            <person name="Salamov A."/>
            <person name="Andreopoulos B."/>
            <person name="Baker S.E."/>
            <person name="Barry K."/>
            <person name="Bills G."/>
            <person name="Bluhm B.H."/>
            <person name="Cannon C."/>
            <person name="Castanera R."/>
            <person name="Culley D.E."/>
            <person name="Daum C."/>
            <person name="Ezra D."/>
            <person name="Gonzalez J.B."/>
            <person name="Henrissat B."/>
            <person name="Kuo A."/>
            <person name="Liang C."/>
            <person name="Lipzen A."/>
            <person name="Lutzoni F."/>
            <person name="Magnuson J."/>
            <person name="Mondo S."/>
            <person name="Nolan M."/>
            <person name="Ohm R."/>
            <person name="Pangilinan J."/>
            <person name="Park H.-J."/>
            <person name="Ramirez L."/>
            <person name="Alfaro M."/>
            <person name="Sun H."/>
            <person name="Tritt A."/>
            <person name="Yoshinaga Y."/>
            <person name="Zwiers L.-H."/>
            <person name="Turgeon B.G."/>
            <person name="Goodwin S.B."/>
            <person name="Spatafora J.W."/>
            <person name="Crous P.W."/>
            <person name="Grigoriev I.V."/>
        </authorList>
    </citation>
    <scope>NUCLEOTIDE SEQUENCE</scope>
    <source>
        <strain evidence="2">IPT5</strain>
    </source>
</reference>
<feature type="region of interest" description="Disordered" evidence="1">
    <location>
        <begin position="352"/>
        <end position="407"/>
    </location>
</feature>
<dbReference type="OrthoDB" id="3784760at2759"/>
<dbReference type="Proteomes" id="UP000799423">
    <property type="component" value="Unassembled WGS sequence"/>
</dbReference>
<evidence type="ECO:0000313" key="2">
    <source>
        <dbReference type="EMBL" id="KAF2850163.1"/>
    </source>
</evidence>
<evidence type="ECO:0000313" key="3">
    <source>
        <dbReference type="Proteomes" id="UP000799423"/>
    </source>
</evidence>
<proteinExistence type="predicted"/>
<accession>A0A6A7B4C1</accession>
<feature type="compositionally biased region" description="Basic and acidic residues" evidence="1">
    <location>
        <begin position="369"/>
        <end position="378"/>
    </location>
</feature>
<organism evidence="2 3">
    <name type="scientific">Plenodomus tracheiphilus IPT5</name>
    <dbReference type="NCBI Taxonomy" id="1408161"/>
    <lineage>
        <taxon>Eukaryota</taxon>
        <taxon>Fungi</taxon>
        <taxon>Dikarya</taxon>
        <taxon>Ascomycota</taxon>
        <taxon>Pezizomycotina</taxon>
        <taxon>Dothideomycetes</taxon>
        <taxon>Pleosporomycetidae</taxon>
        <taxon>Pleosporales</taxon>
        <taxon>Pleosporineae</taxon>
        <taxon>Leptosphaeriaceae</taxon>
        <taxon>Plenodomus</taxon>
    </lineage>
</organism>
<dbReference type="EMBL" id="MU006308">
    <property type="protein sequence ID" value="KAF2850163.1"/>
    <property type="molecule type" value="Genomic_DNA"/>
</dbReference>